<evidence type="ECO:0000313" key="1">
    <source>
        <dbReference type="EMBL" id="KAH9737528.1"/>
    </source>
</evidence>
<protein>
    <submittedName>
        <fullName evidence="1">Non-structural maintenance of chromosomes element 4</fullName>
    </submittedName>
</protein>
<organism evidence="1 2">
    <name type="scientific">Citrus sinensis</name>
    <name type="common">Sweet orange</name>
    <name type="synonym">Citrus aurantium var. sinensis</name>
    <dbReference type="NCBI Taxonomy" id="2711"/>
    <lineage>
        <taxon>Eukaryota</taxon>
        <taxon>Viridiplantae</taxon>
        <taxon>Streptophyta</taxon>
        <taxon>Embryophyta</taxon>
        <taxon>Tracheophyta</taxon>
        <taxon>Spermatophyta</taxon>
        <taxon>Magnoliopsida</taxon>
        <taxon>eudicotyledons</taxon>
        <taxon>Gunneridae</taxon>
        <taxon>Pentapetalae</taxon>
        <taxon>rosids</taxon>
        <taxon>malvids</taxon>
        <taxon>Sapindales</taxon>
        <taxon>Rutaceae</taxon>
        <taxon>Aurantioideae</taxon>
        <taxon>Citrus</taxon>
    </lineage>
</organism>
<keyword evidence="2" id="KW-1185">Reference proteome</keyword>
<reference evidence="2" key="1">
    <citation type="journal article" date="2023" name="Hortic. Res.">
        <title>A chromosome-level phased genome enabling allele-level studies in sweet orange: a case study on citrus Huanglongbing tolerance.</title>
        <authorList>
            <person name="Wu B."/>
            <person name="Yu Q."/>
            <person name="Deng Z."/>
            <person name="Duan Y."/>
            <person name="Luo F."/>
            <person name="Gmitter F. Jr."/>
        </authorList>
    </citation>
    <scope>NUCLEOTIDE SEQUENCE [LARGE SCALE GENOMIC DNA]</scope>
    <source>
        <strain evidence="2">cv. Valencia</strain>
    </source>
</reference>
<gene>
    <name evidence="1" type="ORF">KPL71_018473</name>
</gene>
<accession>A0ACB8JY57</accession>
<comment type="caution">
    <text evidence="1">The sequence shown here is derived from an EMBL/GenBank/DDBJ whole genome shotgun (WGS) entry which is preliminary data.</text>
</comment>
<dbReference type="EMBL" id="CM039175">
    <property type="protein sequence ID" value="KAH9737528.1"/>
    <property type="molecule type" value="Genomic_DNA"/>
</dbReference>
<dbReference type="Proteomes" id="UP000829398">
    <property type="component" value="Chromosome 6"/>
</dbReference>
<sequence length="377" mass="42526">MVKNFKKELGGSSRSKSGGIAGEFEYDQDIAARRALRRNYRSVKSIIIDEREEITRTGSNKFKTIIKQLDNLHQQVQRPREQVADAETLLDITSAMVSSVQAENKDGITVSDFISCLLRDFGQTSGPSSSQEDIRTSVAWGDIGNAVPHLFTRNPGCCTMIGPMNKEYRQRKFAASIKCKRPTKIVRPAEVDGTATKERIDTDKNMLTMFNILRKNRRVRLEHLVLNRNSFAQTVENLFTLSFLVKDGRAEIVVDEKGFHLVSPKNAPSADAVASKVVSYNHFVFRFDFKDWKLMMSTVEVGEELMPHRTEVNISSSCEPAQVNEETLEIAPIMPTRKLSRNRGLVLPEQSVQETSLENEDAEVRDAAIRKGKCKVR</sequence>
<evidence type="ECO:0000313" key="2">
    <source>
        <dbReference type="Proteomes" id="UP000829398"/>
    </source>
</evidence>
<proteinExistence type="predicted"/>
<name>A0ACB8JY57_CITSI</name>